<evidence type="ECO:0000313" key="1">
    <source>
        <dbReference type="EMBL" id="EEZ40850.1"/>
    </source>
</evidence>
<dbReference type="AlphaFoldDB" id="D0Z233"/>
<reference evidence="1 2" key="1">
    <citation type="submission" date="2009-11" db="EMBL/GenBank/DDBJ databases">
        <authorList>
            <consortium name="Los Alamos National Laboratory (LANL)"/>
            <consortium name="National Microbial Pathogen Data Resource (NMPDR)"/>
            <person name="Munk A.C."/>
            <person name="Tapia R."/>
            <person name="Green L."/>
            <person name="Rogers Y."/>
            <person name="Detter J.C."/>
            <person name="Bruce D."/>
            <person name="Brettin T.S."/>
            <person name="Colwell R."/>
            <person name="Huq A."/>
            <person name="Grim C.J."/>
            <person name="Hasan N.A."/>
            <person name="Vonstein V."/>
            <person name="Bartels D."/>
        </authorList>
    </citation>
    <scope>NUCLEOTIDE SEQUENCE [LARGE SCALE GENOMIC DNA]</scope>
    <source>
        <strain evidence="1 2">CIP 102761</strain>
    </source>
</reference>
<evidence type="ECO:0000313" key="2">
    <source>
        <dbReference type="Proteomes" id="UP000003579"/>
    </source>
</evidence>
<dbReference type="EMBL" id="ADBS01000001">
    <property type="protein sequence ID" value="EEZ40850.1"/>
    <property type="molecule type" value="Genomic_DNA"/>
</dbReference>
<gene>
    <name evidence="1" type="ORF">VDA_001882</name>
</gene>
<protein>
    <submittedName>
        <fullName evidence="1">Uncharacterized protein</fullName>
    </submittedName>
</protein>
<sequence length="308" mass="34610">MYVASSISSIWNFHRENISCEGVMKRYALLYDHVIFNRRGVGIGPGEMASSLGECVSMLINSGETLSDRKSLGKNKAFCNIFVDCWDLVSDVNQFESDVHTVVDESVNNRIGDFCHQEIRRINGLDDDSYAYNIDDVKELYGDLSTDLGINQLLLREGVELVPSYAPIVGRALSNEYSHQGIECHNLFNSDILVPDFDALSWDEIIDLRSDKYIHAFRKVVFDLARSNPDVNEALVNKVQSDLWKLVSESKPNILKTFLTGFLGNLPSPTILNPIGIGSLIKDTYKENKLNNNYGHVFFIQGIRGSES</sequence>
<organism evidence="1 2">
    <name type="scientific">Photobacterium damselae subsp. damselae CIP 102761</name>
    <dbReference type="NCBI Taxonomy" id="675817"/>
    <lineage>
        <taxon>Bacteria</taxon>
        <taxon>Pseudomonadati</taxon>
        <taxon>Pseudomonadota</taxon>
        <taxon>Gammaproteobacteria</taxon>
        <taxon>Vibrionales</taxon>
        <taxon>Vibrionaceae</taxon>
        <taxon>Photobacterium</taxon>
    </lineage>
</organism>
<name>D0Z233_PHODD</name>
<accession>D0Z233</accession>
<keyword evidence="2" id="KW-1185">Reference proteome</keyword>
<proteinExistence type="predicted"/>
<dbReference type="Proteomes" id="UP000003579">
    <property type="component" value="Unassembled WGS sequence"/>
</dbReference>